<dbReference type="PANTHER" id="PTHR46847">
    <property type="entry name" value="D-ALLOSE-BINDING PERIPLASMIC PROTEIN-RELATED"/>
    <property type="match status" value="1"/>
</dbReference>
<evidence type="ECO:0000256" key="3">
    <source>
        <dbReference type="ARBA" id="ARBA00022729"/>
    </source>
</evidence>
<feature type="signal peptide" evidence="4">
    <location>
        <begin position="1"/>
        <end position="25"/>
    </location>
</feature>
<dbReference type="SUPFAM" id="SSF53822">
    <property type="entry name" value="Periplasmic binding protein-like I"/>
    <property type="match status" value="1"/>
</dbReference>
<feature type="domain" description="Periplasmic binding protein" evidence="5">
    <location>
        <begin position="30"/>
        <end position="287"/>
    </location>
</feature>
<evidence type="ECO:0000313" key="6">
    <source>
        <dbReference type="EMBL" id="PCF96169.1"/>
    </source>
</evidence>
<dbReference type="InterPro" id="IPR025997">
    <property type="entry name" value="SBP_2_dom"/>
</dbReference>
<dbReference type="GO" id="GO:0030313">
    <property type="term" value="C:cell envelope"/>
    <property type="evidence" value="ECO:0007669"/>
    <property type="project" value="UniProtKB-SubCell"/>
</dbReference>
<evidence type="ECO:0000256" key="1">
    <source>
        <dbReference type="ARBA" id="ARBA00004196"/>
    </source>
</evidence>
<dbReference type="EMBL" id="NWUX01000005">
    <property type="protein sequence ID" value="PCF96169.1"/>
    <property type="molecule type" value="Genomic_DNA"/>
</dbReference>
<name>A0A2A4HP60_9GAMM</name>
<dbReference type="Gene3D" id="3.40.50.2300">
    <property type="match status" value="2"/>
</dbReference>
<protein>
    <submittedName>
        <fullName evidence="6">Ribose ABC transporter substrate-binding protein</fullName>
    </submittedName>
</protein>
<dbReference type="PANTHER" id="PTHR46847:SF1">
    <property type="entry name" value="D-ALLOSE-BINDING PERIPLASMIC PROTEIN-RELATED"/>
    <property type="match status" value="1"/>
</dbReference>
<reference evidence="7" key="1">
    <citation type="submission" date="2017-09" db="EMBL/GenBank/DDBJ databases">
        <authorList>
            <person name="Cho G.-S."/>
            <person name="Oguntoyinbo F.A."/>
            <person name="Cnockaert M."/>
            <person name="Kabisch J."/>
            <person name="Neve H."/>
            <person name="Bockelmann W."/>
            <person name="Wenning M."/>
            <person name="Franz C.M."/>
            <person name="Vandamme P."/>
        </authorList>
    </citation>
    <scope>NUCLEOTIDE SEQUENCE [LARGE SCALE GENOMIC DNA]</scope>
    <source>
        <strain evidence="7">MBT G8648</strain>
    </source>
</reference>
<dbReference type="AlphaFoldDB" id="A0A2A4HP60"/>
<evidence type="ECO:0000259" key="5">
    <source>
        <dbReference type="Pfam" id="PF13407"/>
    </source>
</evidence>
<evidence type="ECO:0000313" key="7">
    <source>
        <dbReference type="Proteomes" id="UP000218677"/>
    </source>
</evidence>
<comment type="similarity">
    <text evidence="2">Belongs to the bacterial solute-binding protein 2 family.</text>
</comment>
<evidence type="ECO:0000256" key="2">
    <source>
        <dbReference type="ARBA" id="ARBA00007639"/>
    </source>
</evidence>
<dbReference type="GO" id="GO:0030246">
    <property type="term" value="F:carbohydrate binding"/>
    <property type="evidence" value="ECO:0007669"/>
    <property type="project" value="UniProtKB-ARBA"/>
</dbReference>
<comment type="subcellular location">
    <subcellularLocation>
        <location evidence="1">Cell envelope</location>
    </subcellularLocation>
</comment>
<organism evidence="6 7">
    <name type="scientific">Vreelandella nigrificans</name>
    <dbReference type="NCBI Taxonomy" id="2042704"/>
    <lineage>
        <taxon>Bacteria</taxon>
        <taxon>Pseudomonadati</taxon>
        <taxon>Pseudomonadota</taxon>
        <taxon>Gammaproteobacteria</taxon>
        <taxon>Oceanospirillales</taxon>
        <taxon>Halomonadaceae</taxon>
        <taxon>Vreelandella</taxon>
    </lineage>
</organism>
<accession>A0A2A4HP60</accession>
<keyword evidence="7" id="KW-1185">Reference proteome</keyword>
<dbReference type="OrthoDB" id="9805127at2"/>
<dbReference type="Proteomes" id="UP000218677">
    <property type="component" value="Unassembled WGS sequence"/>
</dbReference>
<keyword evidence="3 4" id="KW-0732">Signal</keyword>
<feature type="chain" id="PRO_5013399777" evidence="4">
    <location>
        <begin position="26"/>
        <end position="322"/>
    </location>
</feature>
<dbReference type="InterPro" id="IPR028082">
    <property type="entry name" value="Peripla_BP_I"/>
</dbReference>
<evidence type="ECO:0000256" key="4">
    <source>
        <dbReference type="SAM" id="SignalP"/>
    </source>
</evidence>
<comment type="caution">
    <text evidence="6">The sequence shown here is derived from an EMBL/GenBank/DDBJ whole genome shotgun (WGS) entry which is preliminary data.</text>
</comment>
<gene>
    <name evidence="6" type="ORF">CPA45_08645</name>
</gene>
<dbReference type="RefSeq" id="WP_096651150.1">
    <property type="nucleotide sequence ID" value="NZ_NWUX01000005.1"/>
</dbReference>
<dbReference type="GO" id="GO:0055085">
    <property type="term" value="P:transmembrane transport"/>
    <property type="evidence" value="ECO:0007669"/>
    <property type="project" value="UniProtKB-ARBA"/>
</dbReference>
<sequence>MKISRVIKTTVLAASIAGSVSLANADSYHIGVTVPSADHGWTAGLMWWAQQATDELSEKYPDVSFTVLSANSGTAQVSNVEDLMIRNLDALVILPYNPATLQSVISEAYAEGIYTVVVDRELETPAQDVFLAGNNPGLGEQAARFIAEELNGEGNILVLEGPPIPINSQRVDAFNRVMEEHPGINILASQNTDWNPQRALSVTEDLLGSNPQVDAIWAGDDDVLVAALQAIEENQRDDIQLVVGGGGSQAVIEMIRDDHPMVKGTVTYPPNMIASAIALAVHGVKGERLGDMYHGVPSRVILAADLITADNVEEFYEPDAAY</sequence>
<proteinExistence type="inferred from homology"/>
<dbReference type="Pfam" id="PF13407">
    <property type="entry name" value="Peripla_BP_4"/>
    <property type="match status" value="1"/>
</dbReference>